<accession>A0A9P4UWB3</accession>
<keyword evidence="1" id="KW-0812">Transmembrane</keyword>
<reference evidence="2" key="1">
    <citation type="journal article" date="2020" name="Stud. Mycol.">
        <title>101 Dothideomycetes genomes: a test case for predicting lifestyles and emergence of pathogens.</title>
        <authorList>
            <person name="Haridas S."/>
            <person name="Albert R."/>
            <person name="Binder M."/>
            <person name="Bloem J."/>
            <person name="Labutti K."/>
            <person name="Salamov A."/>
            <person name="Andreopoulos B."/>
            <person name="Baker S."/>
            <person name="Barry K."/>
            <person name="Bills G."/>
            <person name="Bluhm B."/>
            <person name="Cannon C."/>
            <person name="Castanera R."/>
            <person name="Culley D."/>
            <person name="Daum C."/>
            <person name="Ezra D."/>
            <person name="Gonzalez J."/>
            <person name="Henrissat B."/>
            <person name="Kuo A."/>
            <person name="Liang C."/>
            <person name="Lipzen A."/>
            <person name="Lutzoni F."/>
            <person name="Magnuson J."/>
            <person name="Mondo S."/>
            <person name="Nolan M."/>
            <person name="Ohm R."/>
            <person name="Pangilinan J."/>
            <person name="Park H.-J."/>
            <person name="Ramirez L."/>
            <person name="Alfaro M."/>
            <person name="Sun H."/>
            <person name="Tritt A."/>
            <person name="Yoshinaga Y."/>
            <person name="Zwiers L.-H."/>
            <person name="Turgeon B."/>
            <person name="Goodwin S."/>
            <person name="Spatafora J."/>
            <person name="Crous P."/>
            <person name="Grigoriev I."/>
        </authorList>
    </citation>
    <scope>NUCLEOTIDE SEQUENCE</scope>
    <source>
        <strain evidence="2">CBS 125425</strain>
    </source>
</reference>
<keyword evidence="1" id="KW-1133">Transmembrane helix</keyword>
<name>A0A9P4UWB3_9PLEO</name>
<sequence length="292" mass="32900">MLANHESKLAPFREDNITGFHVGFLAILGSSGIVISCSETIARLNCFITGLCEHQVHRFRSKLLKAPDTNDPLLMISLWLEVFTDTRIRRCNYRKMELERIQLKTGMHSTIEEMRLKNQPIDIDSLTNPASNLFKIYNFVNQRDSLVNINHAAASRQLAELSLHDSSLIRSISLNSNKVALLTRKDSTDMRAIAAVTLAFLPPTFIAVSALPSYRASTDHGQTIFSTSFFNFQPSNDGKIISHWIWLYAAIATTLTAFFLAGWYVSSRRSQRAVQRAFDVQTPDTSGLYELP</sequence>
<evidence type="ECO:0000313" key="2">
    <source>
        <dbReference type="EMBL" id="KAF2727741.1"/>
    </source>
</evidence>
<protein>
    <submittedName>
        <fullName evidence="2">Uncharacterized protein</fullName>
    </submittedName>
</protein>
<dbReference type="Proteomes" id="UP000799444">
    <property type="component" value="Unassembled WGS sequence"/>
</dbReference>
<feature type="transmembrane region" description="Helical" evidence="1">
    <location>
        <begin position="20"/>
        <end position="38"/>
    </location>
</feature>
<organism evidence="2 3">
    <name type="scientific">Polyplosphaeria fusca</name>
    <dbReference type="NCBI Taxonomy" id="682080"/>
    <lineage>
        <taxon>Eukaryota</taxon>
        <taxon>Fungi</taxon>
        <taxon>Dikarya</taxon>
        <taxon>Ascomycota</taxon>
        <taxon>Pezizomycotina</taxon>
        <taxon>Dothideomycetes</taxon>
        <taxon>Pleosporomycetidae</taxon>
        <taxon>Pleosporales</taxon>
        <taxon>Tetraplosphaeriaceae</taxon>
        <taxon>Polyplosphaeria</taxon>
    </lineage>
</organism>
<keyword evidence="3" id="KW-1185">Reference proteome</keyword>
<evidence type="ECO:0000256" key="1">
    <source>
        <dbReference type="SAM" id="Phobius"/>
    </source>
</evidence>
<gene>
    <name evidence="2" type="ORF">EJ04DRAFT_529207</name>
</gene>
<feature type="transmembrane region" description="Helical" evidence="1">
    <location>
        <begin position="192"/>
        <end position="211"/>
    </location>
</feature>
<comment type="caution">
    <text evidence="2">The sequence shown here is derived from an EMBL/GenBank/DDBJ whole genome shotgun (WGS) entry which is preliminary data.</text>
</comment>
<proteinExistence type="predicted"/>
<feature type="transmembrane region" description="Helical" evidence="1">
    <location>
        <begin position="245"/>
        <end position="266"/>
    </location>
</feature>
<evidence type="ECO:0000313" key="3">
    <source>
        <dbReference type="Proteomes" id="UP000799444"/>
    </source>
</evidence>
<keyword evidence="1" id="KW-0472">Membrane</keyword>
<dbReference type="AlphaFoldDB" id="A0A9P4UWB3"/>
<dbReference type="EMBL" id="ML996315">
    <property type="protein sequence ID" value="KAF2727741.1"/>
    <property type="molecule type" value="Genomic_DNA"/>
</dbReference>
<dbReference type="OrthoDB" id="3796055at2759"/>